<dbReference type="AlphaFoldDB" id="A0A0F9FFJ5"/>
<protein>
    <submittedName>
        <fullName evidence="1">Uncharacterized protein</fullName>
    </submittedName>
</protein>
<accession>A0A0F9FFJ5</accession>
<evidence type="ECO:0000313" key="1">
    <source>
        <dbReference type="EMBL" id="KKL49892.1"/>
    </source>
</evidence>
<name>A0A0F9FFJ5_9ZZZZ</name>
<sequence>LIRRLVWRNESTLYKRPCNAPGHTEDVISMFSADKSIVVYDQKYWWSDAWDRLAQAGQDYDFSKPFFEQFRKLLRSAPMPALSTGYPTMVRSEYSNWAGDLKNCYLIVDADFVEDSAYGSGIIHCKDSFDIDFTRHSELCYFSFDIEKCYQTVYSVSCKDCSDVYFSKDCVGCSHCFGCVNLRNKKYHIFNKAYSQEEYEAKIKEFGLGSYKNLTDLKARSQELWLKYPKRSYRGLHNTNVKGDYVYHSKNVQYGFLITDVEDSKYIALIHSKPTKDCYDYTDWGDNVQSIYESMSVGLGAEKIRFSHLVFANAREVEYSYFCTRSSNMFGCVGLKDKQYCILNKQYSKEEYKELREKIIEHMNKMPYVDAAQRVYRYGEFFPPDMSPFGYNETVAYEYFPLTKTEAVDGKYKWKDAEEKNYQATVRADELPDTIDAVQDSITKEIIGCEHGGTCNHKCKTAFRIISQELQFYKRMNLPLPRLCPSCRHYERIAYRNPLKLWHRQCMCDYKVYENTIKHQHHPDGRCPNEFETSYSNDRKEIVYCEQCYQAEVI</sequence>
<feature type="non-terminal residue" evidence="1">
    <location>
        <position position="1"/>
    </location>
</feature>
<gene>
    <name evidence="1" type="ORF">LCGC14_2310960</name>
</gene>
<comment type="caution">
    <text evidence="1">The sequence shown here is derived from an EMBL/GenBank/DDBJ whole genome shotgun (WGS) entry which is preliminary data.</text>
</comment>
<proteinExistence type="predicted"/>
<reference evidence="1" key="1">
    <citation type="journal article" date="2015" name="Nature">
        <title>Complex archaea that bridge the gap between prokaryotes and eukaryotes.</title>
        <authorList>
            <person name="Spang A."/>
            <person name="Saw J.H."/>
            <person name="Jorgensen S.L."/>
            <person name="Zaremba-Niedzwiedzka K."/>
            <person name="Martijn J."/>
            <person name="Lind A.E."/>
            <person name="van Eijk R."/>
            <person name="Schleper C."/>
            <person name="Guy L."/>
            <person name="Ettema T.J."/>
        </authorList>
    </citation>
    <scope>NUCLEOTIDE SEQUENCE</scope>
</reference>
<organism evidence="1">
    <name type="scientific">marine sediment metagenome</name>
    <dbReference type="NCBI Taxonomy" id="412755"/>
    <lineage>
        <taxon>unclassified sequences</taxon>
        <taxon>metagenomes</taxon>
        <taxon>ecological metagenomes</taxon>
    </lineage>
</organism>
<dbReference type="EMBL" id="LAZR01032794">
    <property type="protein sequence ID" value="KKL49892.1"/>
    <property type="molecule type" value="Genomic_DNA"/>
</dbReference>